<evidence type="ECO:0000259" key="1">
    <source>
        <dbReference type="Pfam" id="PF01610"/>
    </source>
</evidence>
<dbReference type="AlphaFoldDB" id="A0A653IHM1"/>
<dbReference type="NCBIfam" id="NF033550">
    <property type="entry name" value="transpos_ISL3"/>
    <property type="match status" value="1"/>
</dbReference>
<sequence length="384" mass="44413">MSQQFIKLVLPLPALFQIQMSSDEEPHVFPVIPDIQDIPCPLCEKKTILHSKKRRRFRHGHAWGVGALWIELDVPRQRCLSCDLTFVHDYGLGLVRTSTEVFRKGITERCHGRTISDVAREYKIPYTTVERWFYQYASVDTAVHATHILVDEFATRKGHHYATIVLDAETGRLLSIVPGRDVSAITVALQGVLGDVRSVVSDFAPAMAKATTRVFPDAAHVLDRFHLIQFFTDALRRRRRFLNEARRHHHVRVIDRALACRPEALALDDREVARSCILEDSFTQNLYHGLQHMRYVLKATCDGQARRRLTDWLERYQFHACGPLAKIAKAIRVREEAMRQTIVSRLSNGKMEGTNNKIKLIKRRGYGYRNHERFFLRLRLELGR</sequence>
<accession>A0A653IHM1</accession>
<gene>
    <name evidence="2" type="ORF">EXIGUO9Y_460001</name>
</gene>
<reference evidence="2 3" key="1">
    <citation type="submission" date="2019-10" db="EMBL/GenBank/DDBJ databases">
        <authorList>
            <person name="Karimi E."/>
        </authorList>
    </citation>
    <scope>NUCLEOTIDE SEQUENCE [LARGE SCALE GENOMIC DNA]</scope>
    <source>
        <strain evidence="2">Exiguobacterium sp. 9Y</strain>
    </source>
</reference>
<evidence type="ECO:0000313" key="3">
    <source>
        <dbReference type="Proteomes" id="UP000439752"/>
    </source>
</evidence>
<dbReference type="PANTHER" id="PTHR33498:SF1">
    <property type="entry name" value="TRANSPOSASE FOR INSERTION SEQUENCE ELEMENT IS1557"/>
    <property type="match status" value="1"/>
</dbReference>
<dbReference type="PANTHER" id="PTHR33498">
    <property type="entry name" value="TRANSPOSASE FOR INSERTION SEQUENCE ELEMENT IS1557"/>
    <property type="match status" value="1"/>
</dbReference>
<dbReference type="Pfam" id="PF01610">
    <property type="entry name" value="DDE_Tnp_ISL3"/>
    <property type="match status" value="1"/>
</dbReference>
<name>A0A653IHM1_9BACL</name>
<dbReference type="InterPro" id="IPR047951">
    <property type="entry name" value="Transpos_ISL3"/>
</dbReference>
<feature type="domain" description="Transposase IS204/IS1001/IS1096/IS1165 DDE" evidence="1">
    <location>
        <begin position="148"/>
        <end position="378"/>
    </location>
</feature>
<organism evidence="2 3">
    <name type="scientific">Exiguobacterium oxidotolerans</name>
    <dbReference type="NCBI Taxonomy" id="223958"/>
    <lineage>
        <taxon>Bacteria</taxon>
        <taxon>Bacillati</taxon>
        <taxon>Bacillota</taxon>
        <taxon>Bacilli</taxon>
        <taxon>Bacillales</taxon>
        <taxon>Bacillales Family XII. Incertae Sedis</taxon>
        <taxon>Exiguobacterium</taxon>
    </lineage>
</organism>
<evidence type="ECO:0000313" key="2">
    <source>
        <dbReference type="EMBL" id="VWX38539.1"/>
    </source>
</evidence>
<proteinExistence type="predicted"/>
<keyword evidence="3" id="KW-1185">Reference proteome</keyword>
<dbReference type="EMBL" id="CABWKQ010000041">
    <property type="protein sequence ID" value="VWX38539.1"/>
    <property type="molecule type" value="Genomic_DNA"/>
</dbReference>
<dbReference type="InterPro" id="IPR002560">
    <property type="entry name" value="Transposase_DDE"/>
</dbReference>
<dbReference type="Proteomes" id="UP000439752">
    <property type="component" value="Unassembled WGS sequence"/>
</dbReference>
<protein>
    <recommendedName>
        <fullName evidence="1">Transposase IS204/IS1001/IS1096/IS1165 DDE domain-containing protein</fullName>
    </recommendedName>
</protein>